<proteinExistence type="predicted"/>
<gene>
    <name evidence="1" type="ORF">Patl1_33421</name>
</gene>
<keyword evidence="2" id="KW-1185">Reference proteome</keyword>
<evidence type="ECO:0000313" key="1">
    <source>
        <dbReference type="EMBL" id="KAJ0075889.1"/>
    </source>
</evidence>
<sequence>MSLWDLHGEEFYAEASLTNSVYYTHAGDDVRELSVKPVLYTIEEIFQPARPSVPGLVREHKFNSMYWRMTALSNLTLMSCSIFCHLPSKSTYLHHE</sequence>
<accession>A0ACC0ZSZ0</accession>
<name>A0ACC0ZSZ0_9ROSI</name>
<dbReference type="Proteomes" id="UP001164250">
    <property type="component" value="Chromosome 15"/>
</dbReference>
<dbReference type="EMBL" id="CM047910">
    <property type="protein sequence ID" value="KAJ0075889.1"/>
    <property type="molecule type" value="Genomic_DNA"/>
</dbReference>
<evidence type="ECO:0000313" key="2">
    <source>
        <dbReference type="Proteomes" id="UP001164250"/>
    </source>
</evidence>
<reference evidence="2" key="1">
    <citation type="journal article" date="2023" name="G3 (Bethesda)">
        <title>Genome assembly and association tests identify interacting loci associated with vigor, precocity, and sex in interspecific pistachio rootstocks.</title>
        <authorList>
            <person name="Palmer W."/>
            <person name="Jacygrad E."/>
            <person name="Sagayaradj S."/>
            <person name="Cavanaugh K."/>
            <person name="Han R."/>
            <person name="Bertier L."/>
            <person name="Beede B."/>
            <person name="Kafkas S."/>
            <person name="Golino D."/>
            <person name="Preece J."/>
            <person name="Michelmore R."/>
        </authorList>
    </citation>
    <scope>NUCLEOTIDE SEQUENCE [LARGE SCALE GENOMIC DNA]</scope>
</reference>
<protein>
    <submittedName>
        <fullName evidence="1">Uncharacterized protein</fullName>
    </submittedName>
</protein>
<organism evidence="1 2">
    <name type="scientific">Pistacia atlantica</name>
    <dbReference type="NCBI Taxonomy" id="434234"/>
    <lineage>
        <taxon>Eukaryota</taxon>
        <taxon>Viridiplantae</taxon>
        <taxon>Streptophyta</taxon>
        <taxon>Embryophyta</taxon>
        <taxon>Tracheophyta</taxon>
        <taxon>Spermatophyta</taxon>
        <taxon>Magnoliopsida</taxon>
        <taxon>eudicotyledons</taxon>
        <taxon>Gunneridae</taxon>
        <taxon>Pentapetalae</taxon>
        <taxon>rosids</taxon>
        <taxon>malvids</taxon>
        <taxon>Sapindales</taxon>
        <taxon>Anacardiaceae</taxon>
        <taxon>Pistacia</taxon>
    </lineage>
</organism>
<comment type="caution">
    <text evidence="1">The sequence shown here is derived from an EMBL/GenBank/DDBJ whole genome shotgun (WGS) entry which is preliminary data.</text>
</comment>